<dbReference type="AlphaFoldDB" id="S4YPE8"/>
<name>S4YPE8_SERPL</name>
<sequence>MSSELLNKMRKEVTSKNPLKQQILLSNSNYDKIFIFEGVDDYPVYDEWLKRNETYQKSGHLIARGKRQIIELYKHALEVNDIDIIESCLFFVDHDYDIYEHNSDIITTLSCYSMENYIVNVNSTKSYLMDEFKMDITESDLRNEIISVFLNDLNTFNKLAKKICEPLFVNYNLLGKTKFYDKISSIISIQYNQVKLKDGVDLIGFQVDESSLDAIKLKEFFSELSYERSIKGKYAFEFIKIWLSSLKIHLTDKRQTRITKDPLMLERRRLACSSPIPFEILKFS</sequence>
<evidence type="ECO:0000313" key="1">
    <source>
        <dbReference type="EMBL" id="AGP47152.1"/>
    </source>
</evidence>
<dbReference type="HOGENOM" id="CLU_979145_0_0_6"/>
<accession>S4YPE8</accession>
<organism evidence="1 2">
    <name type="scientific">Serratia plymuthica S13</name>
    <dbReference type="NCBI Taxonomy" id="1348660"/>
    <lineage>
        <taxon>Bacteria</taxon>
        <taxon>Pseudomonadati</taxon>
        <taxon>Pseudomonadota</taxon>
        <taxon>Gammaproteobacteria</taxon>
        <taxon>Enterobacterales</taxon>
        <taxon>Yersiniaceae</taxon>
        <taxon>Serratia</taxon>
    </lineage>
</organism>
<dbReference type="PATRIC" id="fig|1348660.3.peg.3213"/>
<reference evidence="1 2" key="1">
    <citation type="journal article" date="2013" name="Genome Announc.">
        <title>Genome Sequence of Serratia plymuthica Strain S13, an Endophyte with Germination- and Plant-Growth-Promoting Activity from the Flower of Styrian Oil Pumpkin.</title>
        <authorList>
            <person name="Muller H."/>
            <person name="Furnkranz M."/>
            <person name="Grube M."/>
            <person name="Berg G."/>
        </authorList>
    </citation>
    <scope>NUCLEOTIDE SEQUENCE [LARGE SCALE GENOMIC DNA]</scope>
    <source>
        <strain evidence="1">S13</strain>
    </source>
</reference>
<evidence type="ECO:0008006" key="3">
    <source>
        <dbReference type="Google" id="ProtNLM"/>
    </source>
</evidence>
<dbReference type="EMBL" id="CP006566">
    <property type="protein sequence ID" value="AGP47152.1"/>
    <property type="molecule type" value="Genomic_DNA"/>
</dbReference>
<dbReference type="RefSeq" id="WP_020439374.1">
    <property type="nucleotide sequence ID" value="NC_021659.1"/>
</dbReference>
<proteinExistence type="predicted"/>
<protein>
    <recommendedName>
        <fullName evidence="3">DUF4435 domain-containing protein</fullName>
    </recommendedName>
</protein>
<evidence type="ECO:0000313" key="2">
    <source>
        <dbReference type="Proteomes" id="UP000014900"/>
    </source>
</evidence>
<gene>
    <name evidence="1" type="ORF">M621_16365</name>
</gene>
<dbReference type="KEGG" id="sry:M621_16365"/>
<dbReference type="Proteomes" id="UP000014900">
    <property type="component" value="Chromosome"/>
</dbReference>